<dbReference type="InterPro" id="IPR050904">
    <property type="entry name" value="Adhesion/Biosynth-related"/>
</dbReference>
<evidence type="ECO:0008006" key="5">
    <source>
        <dbReference type="Google" id="ProtNLM"/>
    </source>
</evidence>
<dbReference type="PROSITE" id="PS50213">
    <property type="entry name" value="FAS1"/>
    <property type="match status" value="1"/>
</dbReference>
<dbReference type="AlphaFoldDB" id="A0A7S2SYA7"/>
<sequence>MVMKASASVVAASVLLAVMATTSCSAATGVQFMKVLPQPGSGQTEAIILRNVGSEPVDLTGWSIVDKSKRAMNSFWFGGDSATMAPQPVKWCSNWTSIEPDQEFTLRPFNRDRFSASFDPCGFRFSLGFDGQLELRNADKQPVDIVSWTKAKDGMAIYRMGSKFIPFMEDSDMKSSIKAAPVLSIFAKALHSTNILDKYLKEGASIKIDKDSWMAKHLARKGYEKTYYKGPWTVFAPSNEAFLEFMKEMGWMGMTLTEDELLAMPELEDILLYHIVMGQEWSSGIKNATGVLSMKDGAEVAVFHGKNGEFLVHDDCVDRPSPDNYGCEMQAEWKKCNEDWVQDDGLFSGRTLGYCERSCNRCTCEGDQCGRASVYDIPASNGVLHVIDKVLYPAPVYEKPAAQWRSKAEMEAEMNGGSAGNLKGFLNGQQ</sequence>
<dbReference type="InterPro" id="IPR001322">
    <property type="entry name" value="Lamin_tail_dom"/>
</dbReference>
<dbReference type="EMBL" id="HBHL01003022">
    <property type="protein sequence ID" value="CAD9713022.1"/>
    <property type="molecule type" value="Transcribed_RNA"/>
</dbReference>
<evidence type="ECO:0000259" key="2">
    <source>
        <dbReference type="PROSITE" id="PS50213"/>
    </source>
</evidence>
<dbReference type="InterPro" id="IPR036378">
    <property type="entry name" value="FAS1_dom_sf"/>
</dbReference>
<evidence type="ECO:0000259" key="3">
    <source>
        <dbReference type="PROSITE" id="PS51841"/>
    </source>
</evidence>
<evidence type="ECO:0000313" key="4">
    <source>
        <dbReference type="EMBL" id="CAD9713022.1"/>
    </source>
</evidence>
<feature type="domain" description="LTD" evidence="3">
    <location>
        <begin position="20"/>
        <end position="150"/>
    </location>
</feature>
<dbReference type="Pfam" id="PF02469">
    <property type="entry name" value="Fasciclin"/>
    <property type="match status" value="1"/>
</dbReference>
<dbReference type="InterPro" id="IPR000782">
    <property type="entry name" value="FAS1_domain"/>
</dbReference>
<dbReference type="Gene3D" id="2.30.180.10">
    <property type="entry name" value="FAS1 domain"/>
    <property type="match status" value="1"/>
</dbReference>
<proteinExistence type="predicted"/>
<protein>
    <recommendedName>
        <fullName evidence="5">FAS1 domain-containing protein</fullName>
    </recommendedName>
</protein>
<keyword evidence="1" id="KW-0732">Signal</keyword>
<accession>A0A7S2SYA7</accession>
<dbReference type="PANTHER" id="PTHR10900:SF77">
    <property type="entry name" value="FI19380P1"/>
    <property type="match status" value="1"/>
</dbReference>
<reference evidence="4" key="1">
    <citation type="submission" date="2021-01" db="EMBL/GenBank/DDBJ databases">
        <authorList>
            <person name="Corre E."/>
            <person name="Pelletier E."/>
            <person name="Niang G."/>
            <person name="Scheremetjew M."/>
            <person name="Finn R."/>
            <person name="Kale V."/>
            <person name="Holt S."/>
            <person name="Cochrane G."/>
            <person name="Meng A."/>
            <person name="Brown T."/>
            <person name="Cohen L."/>
        </authorList>
    </citation>
    <scope>NUCLEOTIDE SEQUENCE</scope>
    <source>
        <strain evidence="4">CCMP1205</strain>
    </source>
</reference>
<gene>
    <name evidence="4" type="ORF">CPRI1469_LOCUS1871</name>
</gene>
<organism evidence="4">
    <name type="scientific">Chloropicon primus</name>
    <dbReference type="NCBI Taxonomy" id="1764295"/>
    <lineage>
        <taxon>Eukaryota</taxon>
        <taxon>Viridiplantae</taxon>
        <taxon>Chlorophyta</taxon>
        <taxon>Chloropicophyceae</taxon>
        <taxon>Chloropicales</taxon>
        <taxon>Chloropicaceae</taxon>
        <taxon>Chloropicon</taxon>
    </lineage>
</organism>
<dbReference type="SUPFAM" id="SSF82153">
    <property type="entry name" value="FAS1 domain"/>
    <property type="match status" value="1"/>
</dbReference>
<dbReference type="SMART" id="SM00554">
    <property type="entry name" value="FAS1"/>
    <property type="match status" value="1"/>
</dbReference>
<evidence type="ECO:0000256" key="1">
    <source>
        <dbReference type="SAM" id="SignalP"/>
    </source>
</evidence>
<dbReference type="PANTHER" id="PTHR10900">
    <property type="entry name" value="PERIOSTIN-RELATED"/>
    <property type="match status" value="1"/>
</dbReference>
<dbReference type="GO" id="GO:0005615">
    <property type="term" value="C:extracellular space"/>
    <property type="evidence" value="ECO:0007669"/>
    <property type="project" value="TreeGrafter"/>
</dbReference>
<name>A0A7S2SYA7_9CHLO</name>
<dbReference type="PROSITE" id="PS51257">
    <property type="entry name" value="PROKAR_LIPOPROTEIN"/>
    <property type="match status" value="1"/>
</dbReference>
<feature type="domain" description="FAS1" evidence="2">
    <location>
        <begin position="170"/>
        <end position="391"/>
    </location>
</feature>
<dbReference type="Pfam" id="PF00932">
    <property type="entry name" value="LTD"/>
    <property type="match status" value="1"/>
</dbReference>
<feature type="signal peptide" evidence="1">
    <location>
        <begin position="1"/>
        <end position="26"/>
    </location>
</feature>
<feature type="chain" id="PRO_5031211950" description="FAS1 domain-containing protein" evidence="1">
    <location>
        <begin position="27"/>
        <end position="430"/>
    </location>
</feature>
<dbReference type="PROSITE" id="PS51841">
    <property type="entry name" value="LTD"/>
    <property type="match status" value="1"/>
</dbReference>